<sequence length="82" mass="9344">MLNQAFCHLHHYKFCPHTEELITQCGMADQIMAELEVRWEEVKRAYGGDLQCVDAMAGCNCNDAEEAWFCRKSCGLCRPANT</sequence>
<evidence type="ECO:0000313" key="2">
    <source>
        <dbReference type="Proteomes" id="UP001497392"/>
    </source>
</evidence>
<organism evidence="1 2">
    <name type="scientific">Coccomyxa viridis</name>
    <dbReference type="NCBI Taxonomy" id="1274662"/>
    <lineage>
        <taxon>Eukaryota</taxon>
        <taxon>Viridiplantae</taxon>
        <taxon>Chlorophyta</taxon>
        <taxon>core chlorophytes</taxon>
        <taxon>Trebouxiophyceae</taxon>
        <taxon>Trebouxiophyceae incertae sedis</taxon>
        <taxon>Coccomyxaceae</taxon>
        <taxon>Coccomyxa</taxon>
    </lineage>
</organism>
<dbReference type="Proteomes" id="UP001497392">
    <property type="component" value="Unassembled WGS sequence"/>
</dbReference>
<proteinExistence type="predicted"/>
<keyword evidence="2" id="KW-1185">Reference proteome</keyword>
<accession>A0ABP1G2B7</accession>
<name>A0ABP1G2B7_9CHLO</name>
<protein>
    <submittedName>
        <fullName evidence="1">G8215 protein</fullName>
    </submittedName>
</protein>
<evidence type="ECO:0000313" key="1">
    <source>
        <dbReference type="EMBL" id="CAL5225404.1"/>
    </source>
</evidence>
<reference evidence="1 2" key="1">
    <citation type="submission" date="2024-06" db="EMBL/GenBank/DDBJ databases">
        <authorList>
            <person name="Kraege A."/>
            <person name="Thomma B."/>
        </authorList>
    </citation>
    <scope>NUCLEOTIDE SEQUENCE [LARGE SCALE GENOMIC DNA]</scope>
</reference>
<dbReference type="EMBL" id="CAXHTA020000012">
    <property type="protein sequence ID" value="CAL5225404.1"/>
    <property type="molecule type" value="Genomic_DNA"/>
</dbReference>
<gene>
    <name evidence="1" type="primary">g8215</name>
    <name evidence="1" type="ORF">VP750_LOCUS7063</name>
</gene>
<comment type="caution">
    <text evidence="1">The sequence shown here is derived from an EMBL/GenBank/DDBJ whole genome shotgun (WGS) entry which is preliminary data.</text>
</comment>